<reference evidence="4 5" key="1">
    <citation type="submission" date="2018-08" db="EMBL/GenBank/DDBJ databases">
        <title>Genomic investigation of the strawberry pathogen Phytophthora fragariae indicates pathogenicity is determined by transcriptional variation in three key races.</title>
        <authorList>
            <person name="Adams T.M."/>
            <person name="Armitage A.D."/>
            <person name="Sobczyk M.K."/>
            <person name="Bates H.J."/>
            <person name="Dunwell J.M."/>
            <person name="Nellist C.F."/>
            <person name="Harrison R.J."/>
        </authorList>
    </citation>
    <scope>NUCLEOTIDE SEQUENCE [LARGE SCALE GENOMIC DNA]</scope>
    <source>
        <strain evidence="3 4">A4</strain>
        <strain evidence="2 5">NOV-5</strain>
        <strain evidence="1 6">NOV-71</strain>
    </source>
</reference>
<gene>
    <name evidence="3" type="ORF">PF001_g23396</name>
    <name evidence="2" type="ORF">PF006_g29266</name>
    <name evidence="1" type="ORF">PF007_g29393</name>
</gene>
<name>A0A6A3PMX0_9STRA</name>
<organism evidence="1 6">
    <name type="scientific">Phytophthora fragariae</name>
    <dbReference type="NCBI Taxonomy" id="53985"/>
    <lineage>
        <taxon>Eukaryota</taxon>
        <taxon>Sar</taxon>
        <taxon>Stramenopiles</taxon>
        <taxon>Oomycota</taxon>
        <taxon>Peronosporomycetes</taxon>
        <taxon>Peronosporales</taxon>
        <taxon>Peronosporaceae</taxon>
        <taxon>Phytophthora</taxon>
    </lineage>
</organism>
<dbReference type="EMBL" id="QXFZ01004540">
    <property type="protein sequence ID" value="KAE9063889.1"/>
    <property type="molecule type" value="Genomic_DNA"/>
</dbReference>
<evidence type="ECO:0000313" key="6">
    <source>
        <dbReference type="Proteomes" id="UP000441208"/>
    </source>
</evidence>
<dbReference type="Proteomes" id="UP000440732">
    <property type="component" value="Unassembled WGS sequence"/>
</dbReference>
<evidence type="ECO:0000313" key="3">
    <source>
        <dbReference type="EMBL" id="KAE9282269.1"/>
    </source>
</evidence>
<comment type="caution">
    <text evidence="1">The sequence shown here is derived from an EMBL/GenBank/DDBJ whole genome shotgun (WGS) entry which is preliminary data.</text>
</comment>
<evidence type="ECO:0000313" key="5">
    <source>
        <dbReference type="Proteomes" id="UP000440732"/>
    </source>
</evidence>
<accession>A0A6A3PMX0</accession>
<dbReference type="EMBL" id="QXGE01002394">
    <property type="protein sequence ID" value="KAE9282269.1"/>
    <property type="molecule type" value="Genomic_DNA"/>
</dbReference>
<dbReference type="EMBL" id="QXGA01004793">
    <property type="protein sequence ID" value="KAE9070881.1"/>
    <property type="molecule type" value="Genomic_DNA"/>
</dbReference>
<dbReference type="AlphaFoldDB" id="A0A6A3PMX0"/>
<sequence length="273" mass="29360">MPPCGISVCAASPCHFLPAPATACCLAVPLTPERLFPSGVFLRVFTATACCLAVPLTPERLFPSGVFLRVFTATKYLTDVTVLIKPENSFLSFTEQDLSMAGGCTNCTSSCKISLLEFALFKETALTITPPRFSALVGKPPTESLYDFSPLSVEALALAESLDQDGALCLSGIDDFGAISSLVTGSTEAVFNVIKVLNISISPLIERELELGIQRADECVTNWSMMGITRLFYYPSTLGSAQFGRISAATAHVYPDYTECRPDVDIPDNLTRN</sequence>
<dbReference type="Proteomes" id="UP000437068">
    <property type="component" value="Unassembled WGS sequence"/>
</dbReference>
<evidence type="ECO:0000313" key="1">
    <source>
        <dbReference type="EMBL" id="KAE9063889.1"/>
    </source>
</evidence>
<protein>
    <submittedName>
        <fullName evidence="1">Uncharacterized protein</fullName>
    </submittedName>
</protein>
<evidence type="ECO:0000313" key="2">
    <source>
        <dbReference type="EMBL" id="KAE9070881.1"/>
    </source>
</evidence>
<dbReference type="Proteomes" id="UP000441208">
    <property type="component" value="Unassembled WGS sequence"/>
</dbReference>
<evidence type="ECO:0000313" key="4">
    <source>
        <dbReference type="Proteomes" id="UP000437068"/>
    </source>
</evidence>
<proteinExistence type="predicted"/>